<protein>
    <submittedName>
        <fullName evidence="2">Uncharacterized protein</fullName>
    </submittedName>
</protein>
<keyword evidence="1" id="KW-0732">Signal</keyword>
<feature type="signal peptide" evidence="1">
    <location>
        <begin position="1"/>
        <end position="22"/>
    </location>
</feature>
<comment type="caution">
    <text evidence="2">The sequence shown here is derived from an EMBL/GenBank/DDBJ whole genome shotgun (WGS) entry which is preliminary data.</text>
</comment>
<keyword evidence="3" id="KW-1185">Reference proteome</keyword>
<sequence length="222" mass="24112">MPIISTSVVLLDLVAYLAVAGAENPICIAENEGFATKTLRVICRETTRKTFAHELHGHLPVLAYLGTVGTENPACINATNSICFEKVAVLLPGDPAQNVCKYLRSMQQAHCPCSDRFTKDYENLNCGSSEPLLRARLACVAEGTLPEGLPCADPYGKCEADAKVEACLARNTAAGCDDTPEYKAHFYMMKLLELKSLRQDKCHDERVAAYKDAIQAINGTAN</sequence>
<name>A0AA36C8T6_9BILA</name>
<reference evidence="2" key="1">
    <citation type="submission" date="2023-06" db="EMBL/GenBank/DDBJ databases">
        <authorList>
            <person name="Delattre M."/>
        </authorList>
    </citation>
    <scope>NUCLEOTIDE SEQUENCE</scope>
    <source>
        <strain evidence="2">AF72</strain>
    </source>
</reference>
<accession>A0AA36C8T6</accession>
<gene>
    <name evidence="2" type="ORF">MSPICULIGERA_LOCUS2566</name>
</gene>
<feature type="chain" id="PRO_5041205303" evidence="1">
    <location>
        <begin position="23"/>
        <end position="222"/>
    </location>
</feature>
<dbReference type="Proteomes" id="UP001177023">
    <property type="component" value="Unassembled WGS sequence"/>
</dbReference>
<evidence type="ECO:0000313" key="2">
    <source>
        <dbReference type="EMBL" id="CAJ0563832.1"/>
    </source>
</evidence>
<feature type="non-terminal residue" evidence="2">
    <location>
        <position position="222"/>
    </location>
</feature>
<evidence type="ECO:0000256" key="1">
    <source>
        <dbReference type="SAM" id="SignalP"/>
    </source>
</evidence>
<proteinExistence type="predicted"/>
<evidence type="ECO:0000313" key="3">
    <source>
        <dbReference type="Proteomes" id="UP001177023"/>
    </source>
</evidence>
<organism evidence="2 3">
    <name type="scientific">Mesorhabditis spiculigera</name>
    <dbReference type="NCBI Taxonomy" id="96644"/>
    <lineage>
        <taxon>Eukaryota</taxon>
        <taxon>Metazoa</taxon>
        <taxon>Ecdysozoa</taxon>
        <taxon>Nematoda</taxon>
        <taxon>Chromadorea</taxon>
        <taxon>Rhabditida</taxon>
        <taxon>Rhabditina</taxon>
        <taxon>Rhabditomorpha</taxon>
        <taxon>Rhabditoidea</taxon>
        <taxon>Rhabditidae</taxon>
        <taxon>Mesorhabditinae</taxon>
        <taxon>Mesorhabditis</taxon>
    </lineage>
</organism>
<dbReference type="EMBL" id="CATQJA010000751">
    <property type="protein sequence ID" value="CAJ0563832.1"/>
    <property type="molecule type" value="Genomic_DNA"/>
</dbReference>
<dbReference type="AlphaFoldDB" id="A0AA36C8T6"/>